<protein>
    <recommendedName>
        <fullName evidence="4">Plasmid transfer protein</fullName>
    </recommendedName>
</protein>
<dbReference type="RefSeq" id="WP_056095057.1">
    <property type="nucleotide sequence ID" value="NZ_QPKV01000012.1"/>
</dbReference>
<evidence type="ECO:0008006" key="4">
    <source>
        <dbReference type="Google" id="ProtNLM"/>
    </source>
</evidence>
<dbReference type="Proteomes" id="UP000253961">
    <property type="component" value="Unassembled WGS sequence"/>
</dbReference>
<name>A0A369PPP2_9SPHI</name>
<dbReference type="AlphaFoldDB" id="A0A369PPP2"/>
<dbReference type="EMBL" id="QPKV01000012">
    <property type="protein sequence ID" value="RDC54581.1"/>
    <property type="molecule type" value="Genomic_DNA"/>
</dbReference>
<comment type="caution">
    <text evidence="2">The sequence shown here is derived from an EMBL/GenBank/DDBJ whole genome shotgun (WGS) entry which is preliminary data.</text>
</comment>
<organism evidence="2 3">
    <name type="scientific">Pedobacter chinensis</name>
    <dbReference type="NCBI Taxonomy" id="2282421"/>
    <lineage>
        <taxon>Bacteria</taxon>
        <taxon>Pseudomonadati</taxon>
        <taxon>Bacteroidota</taxon>
        <taxon>Sphingobacteriia</taxon>
        <taxon>Sphingobacteriales</taxon>
        <taxon>Sphingobacteriaceae</taxon>
        <taxon>Pedobacter</taxon>
    </lineage>
</organism>
<feature type="chain" id="PRO_5016893454" description="Plasmid transfer protein" evidence="1">
    <location>
        <begin position="20"/>
        <end position="218"/>
    </location>
</feature>
<keyword evidence="3" id="KW-1185">Reference proteome</keyword>
<keyword evidence="1" id="KW-0732">Signal</keyword>
<evidence type="ECO:0000313" key="3">
    <source>
        <dbReference type="Proteomes" id="UP000253961"/>
    </source>
</evidence>
<proteinExistence type="predicted"/>
<reference evidence="2 3" key="1">
    <citation type="submission" date="2018-07" db="EMBL/GenBank/DDBJ databases">
        <title>Pedobacter sp. nov., isolated from soil.</title>
        <authorList>
            <person name="Zhou L.Y."/>
            <person name="Du Z.J."/>
        </authorList>
    </citation>
    <scope>NUCLEOTIDE SEQUENCE [LARGE SCALE GENOMIC DNA]</scope>
    <source>
        <strain evidence="2 3">JDX94</strain>
    </source>
</reference>
<feature type="signal peptide" evidence="1">
    <location>
        <begin position="1"/>
        <end position="19"/>
    </location>
</feature>
<accession>A0A369PPP2</accession>
<dbReference type="OrthoDB" id="822368at2"/>
<sequence>MKSAAFFTAMIFISIAAHAQLNVGLLHQLVGNSKTEHGKQSDARDRQAGSTANEEANKTLMVRLKNKYRDIQSRFKTLGLAIDAVQIGIEAYPLIADITESQGMIFDLCKDDSILSVLAIQAELDMGDRAHALLNFLYGLALSMQDINQMKQSDRKMLFSHVLTELRLIAGASRGLAVTLQYSSRKKVFNQLNPFSEFINTDKKLVDEILRKKDILKN</sequence>
<evidence type="ECO:0000313" key="2">
    <source>
        <dbReference type="EMBL" id="RDC54581.1"/>
    </source>
</evidence>
<evidence type="ECO:0000256" key="1">
    <source>
        <dbReference type="SAM" id="SignalP"/>
    </source>
</evidence>
<gene>
    <name evidence="2" type="ORF">DU508_20380</name>
</gene>